<reference evidence="5 6" key="1">
    <citation type="submission" date="2016-10" db="EMBL/GenBank/DDBJ databases">
        <authorList>
            <person name="de Groot N.N."/>
        </authorList>
    </citation>
    <scope>NUCLEOTIDE SEQUENCE [LARGE SCALE GENOMIC DNA]</scope>
    <source>
        <strain evidence="5 6">CGMCC 1.10449</strain>
    </source>
</reference>
<dbReference type="InterPro" id="IPR020449">
    <property type="entry name" value="Tscrpt_reg_AraC-type_HTH"/>
</dbReference>
<dbReference type="Proteomes" id="UP000199444">
    <property type="component" value="Unassembled WGS sequence"/>
</dbReference>
<dbReference type="GO" id="GO:0003700">
    <property type="term" value="F:DNA-binding transcription factor activity"/>
    <property type="evidence" value="ECO:0007669"/>
    <property type="project" value="InterPro"/>
</dbReference>
<feature type="domain" description="HTH araC/xylS-type" evidence="4">
    <location>
        <begin position="159"/>
        <end position="257"/>
    </location>
</feature>
<dbReference type="SMART" id="SM00342">
    <property type="entry name" value="HTH_ARAC"/>
    <property type="match status" value="1"/>
</dbReference>
<dbReference type="GO" id="GO:0043565">
    <property type="term" value="F:sequence-specific DNA binding"/>
    <property type="evidence" value="ECO:0007669"/>
    <property type="project" value="InterPro"/>
</dbReference>
<dbReference type="Pfam" id="PF12833">
    <property type="entry name" value="HTH_18"/>
    <property type="match status" value="1"/>
</dbReference>
<dbReference type="InterPro" id="IPR018062">
    <property type="entry name" value="HTH_AraC-typ_CS"/>
</dbReference>
<dbReference type="InterPro" id="IPR037923">
    <property type="entry name" value="HTH-like"/>
</dbReference>
<dbReference type="InterPro" id="IPR018060">
    <property type="entry name" value="HTH_AraC"/>
</dbReference>
<dbReference type="InterPro" id="IPR009057">
    <property type="entry name" value="Homeodomain-like_sf"/>
</dbReference>
<dbReference type="PROSITE" id="PS01124">
    <property type="entry name" value="HTH_ARAC_FAMILY_2"/>
    <property type="match status" value="1"/>
</dbReference>
<dbReference type="Gene3D" id="1.10.10.60">
    <property type="entry name" value="Homeodomain-like"/>
    <property type="match status" value="2"/>
</dbReference>
<keyword evidence="3" id="KW-0804">Transcription</keyword>
<protein>
    <submittedName>
        <fullName evidence="5">AraC-type DNA-binding protein</fullName>
    </submittedName>
</protein>
<gene>
    <name evidence="5" type="ORF">SAMN05216231_2478</name>
</gene>
<keyword evidence="6" id="KW-1185">Reference proteome</keyword>
<sequence>MILEHDKGLLLMRHDSLGERNWRSDECYKLIFSPYGKGLYQTGQRDISIDAGNSLILNPGQQHKQLHVTEEKFLVEVEQSLLREVAEQLGFKLTDPEFALLPSINPQIVNWISFIREYITVSSNELFIENSLTQLAILMLQNSPGSHSNDLPVVSGELENVTNALKEGYDENWTLAEMAEQSGINKYQFAHMFKKQTGLSPYSWLQLYRLIKSQQLLIQTGESILTIAFKVGFKNISSYNNLFKKVYGRTPTEFRMFYRNNK</sequence>
<evidence type="ECO:0000256" key="1">
    <source>
        <dbReference type="ARBA" id="ARBA00023015"/>
    </source>
</evidence>
<evidence type="ECO:0000259" key="4">
    <source>
        <dbReference type="PROSITE" id="PS01124"/>
    </source>
</evidence>
<dbReference type="PRINTS" id="PR00032">
    <property type="entry name" value="HTHARAC"/>
</dbReference>
<dbReference type="PANTHER" id="PTHR43280:SF2">
    <property type="entry name" value="HTH-TYPE TRANSCRIPTIONAL REGULATOR EXSA"/>
    <property type="match status" value="1"/>
</dbReference>
<evidence type="ECO:0000256" key="3">
    <source>
        <dbReference type="ARBA" id="ARBA00023163"/>
    </source>
</evidence>
<organism evidence="5 6">
    <name type="scientific">Virgibacillus salinus</name>
    <dbReference type="NCBI Taxonomy" id="553311"/>
    <lineage>
        <taxon>Bacteria</taxon>
        <taxon>Bacillati</taxon>
        <taxon>Bacillota</taxon>
        <taxon>Bacilli</taxon>
        <taxon>Bacillales</taxon>
        <taxon>Bacillaceae</taxon>
        <taxon>Virgibacillus</taxon>
    </lineage>
</organism>
<evidence type="ECO:0000313" key="5">
    <source>
        <dbReference type="EMBL" id="SDQ77449.1"/>
    </source>
</evidence>
<keyword evidence="1" id="KW-0805">Transcription regulation</keyword>
<dbReference type="RefSeq" id="WP_175476856.1">
    <property type="nucleotide sequence ID" value="NZ_FNKD01000003.1"/>
</dbReference>
<dbReference type="SUPFAM" id="SSF51215">
    <property type="entry name" value="Regulatory protein AraC"/>
    <property type="match status" value="1"/>
</dbReference>
<dbReference type="SUPFAM" id="SSF46689">
    <property type="entry name" value="Homeodomain-like"/>
    <property type="match status" value="2"/>
</dbReference>
<evidence type="ECO:0000313" key="6">
    <source>
        <dbReference type="Proteomes" id="UP000199444"/>
    </source>
</evidence>
<dbReference type="AlphaFoldDB" id="A0A1H1DMG7"/>
<dbReference type="PANTHER" id="PTHR43280">
    <property type="entry name" value="ARAC-FAMILY TRANSCRIPTIONAL REGULATOR"/>
    <property type="match status" value="1"/>
</dbReference>
<evidence type="ECO:0000256" key="2">
    <source>
        <dbReference type="ARBA" id="ARBA00023125"/>
    </source>
</evidence>
<name>A0A1H1DMG7_9BACI</name>
<dbReference type="STRING" id="553311.SAMN05216231_2478"/>
<dbReference type="EMBL" id="FNKD01000003">
    <property type="protein sequence ID" value="SDQ77449.1"/>
    <property type="molecule type" value="Genomic_DNA"/>
</dbReference>
<dbReference type="PROSITE" id="PS00041">
    <property type="entry name" value="HTH_ARAC_FAMILY_1"/>
    <property type="match status" value="1"/>
</dbReference>
<accession>A0A1H1DMG7</accession>
<proteinExistence type="predicted"/>
<keyword evidence="2 5" id="KW-0238">DNA-binding</keyword>